<evidence type="ECO:0000313" key="3">
    <source>
        <dbReference type="EMBL" id="ORY68737.1"/>
    </source>
</evidence>
<dbReference type="InterPro" id="IPR023214">
    <property type="entry name" value="HAD_sf"/>
</dbReference>
<dbReference type="NCBIfam" id="TIGR01493">
    <property type="entry name" value="HAD-SF-IA-v2"/>
    <property type="match status" value="1"/>
</dbReference>
<protein>
    <submittedName>
        <fullName evidence="3">Haloacid dehalogenase</fullName>
    </submittedName>
</protein>
<organism evidence="3 4">
    <name type="scientific">Pseudomassariella vexata</name>
    <dbReference type="NCBI Taxonomy" id="1141098"/>
    <lineage>
        <taxon>Eukaryota</taxon>
        <taxon>Fungi</taxon>
        <taxon>Dikarya</taxon>
        <taxon>Ascomycota</taxon>
        <taxon>Pezizomycotina</taxon>
        <taxon>Sordariomycetes</taxon>
        <taxon>Xylariomycetidae</taxon>
        <taxon>Amphisphaeriales</taxon>
        <taxon>Pseudomassariaceae</taxon>
        <taxon>Pseudomassariella</taxon>
    </lineage>
</organism>
<reference evidence="3 4" key="1">
    <citation type="submission" date="2016-07" db="EMBL/GenBank/DDBJ databases">
        <title>Pervasive Adenine N6-methylation of Active Genes in Fungi.</title>
        <authorList>
            <consortium name="DOE Joint Genome Institute"/>
            <person name="Mondo S.J."/>
            <person name="Dannebaum R.O."/>
            <person name="Kuo R.C."/>
            <person name="Labutti K."/>
            <person name="Haridas S."/>
            <person name="Kuo A."/>
            <person name="Salamov A."/>
            <person name="Ahrendt S.R."/>
            <person name="Lipzen A."/>
            <person name="Sullivan W."/>
            <person name="Andreopoulos W.B."/>
            <person name="Clum A."/>
            <person name="Lindquist E."/>
            <person name="Daum C."/>
            <person name="Ramamoorthy G.K."/>
            <person name="Gryganskyi A."/>
            <person name="Culley D."/>
            <person name="Magnuson J.K."/>
            <person name="James T.Y."/>
            <person name="O'Malley M.A."/>
            <person name="Stajich J.E."/>
            <person name="Spatafora J.W."/>
            <person name="Visel A."/>
            <person name="Grigoriev I.V."/>
        </authorList>
    </citation>
    <scope>NUCLEOTIDE SEQUENCE [LARGE SCALE GENOMIC DNA]</scope>
    <source>
        <strain evidence="3 4">CBS 129021</strain>
    </source>
</reference>
<keyword evidence="4" id="KW-1185">Reference proteome</keyword>
<dbReference type="Gene3D" id="3.40.50.1000">
    <property type="entry name" value="HAD superfamily/HAD-like"/>
    <property type="match status" value="1"/>
</dbReference>
<comment type="similarity">
    <text evidence="1">Belongs to the HAD-like hydrolase superfamily. S-2-haloalkanoic acid dehalogenase family.</text>
</comment>
<keyword evidence="2" id="KW-0378">Hydrolase</keyword>
<dbReference type="SFLD" id="SFLDG01129">
    <property type="entry name" value="C1.5:_HAD__Beta-PGM__Phosphata"/>
    <property type="match status" value="1"/>
</dbReference>
<gene>
    <name evidence="3" type="ORF">BCR38DRAFT_424193</name>
</gene>
<dbReference type="SUPFAM" id="SSF56784">
    <property type="entry name" value="HAD-like"/>
    <property type="match status" value="1"/>
</dbReference>
<dbReference type="Pfam" id="PF00702">
    <property type="entry name" value="Hydrolase"/>
    <property type="match status" value="1"/>
</dbReference>
<dbReference type="InterPro" id="IPR036412">
    <property type="entry name" value="HAD-like_sf"/>
</dbReference>
<dbReference type="InterPro" id="IPR051540">
    <property type="entry name" value="S-2-haloacid_dehalogenase"/>
</dbReference>
<evidence type="ECO:0000256" key="1">
    <source>
        <dbReference type="ARBA" id="ARBA00008106"/>
    </source>
</evidence>
<dbReference type="PANTHER" id="PTHR43316:SF3">
    <property type="entry name" value="HALOACID DEHALOGENASE, TYPE II (AFU_ORTHOLOGUE AFUA_2G07750)-RELATED"/>
    <property type="match status" value="1"/>
</dbReference>
<dbReference type="PANTHER" id="PTHR43316">
    <property type="entry name" value="HYDROLASE, HALOACID DELAHOGENASE-RELATED"/>
    <property type="match status" value="1"/>
</dbReference>
<accession>A0A1Y2EBF0</accession>
<dbReference type="STRING" id="1141098.A0A1Y2EBF0"/>
<dbReference type="InterPro" id="IPR023198">
    <property type="entry name" value="PGP-like_dom2"/>
</dbReference>
<dbReference type="Gene3D" id="1.10.150.240">
    <property type="entry name" value="Putative phosphatase, domain 2"/>
    <property type="match status" value="1"/>
</dbReference>
<proteinExistence type="inferred from homology"/>
<evidence type="ECO:0000256" key="2">
    <source>
        <dbReference type="ARBA" id="ARBA00022801"/>
    </source>
</evidence>
<dbReference type="InterPro" id="IPR006328">
    <property type="entry name" value="2-HAD"/>
</dbReference>
<dbReference type="PRINTS" id="PR00413">
    <property type="entry name" value="HADHALOGNASE"/>
</dbReference>
<dbReference type="EMBL" id="MCFJ01000003">
    <property type="protein sequence ID" value="ORY68737.1"/>
    <property type="molecule type" value="Genomic_DNA"/>
</dbReference>
<dbReference type="RefSeq" id="XP_040719024.1">
    <property type="nucleotide sequence ID" value="XM_040859635.1"/>
</dbReference>
<dbReference type="SFLD" id="SFLDS00003">
    <property type="entry name" value="Haloacid_Dehalogenase"/>
    <property type="match status" value="1"/>
</dbReference>
<dbReference type="Proteomes" id="UP000193689">
    <property type="component" value="Unassembled WGS sequence"/>
</dbReference>
<dbReference type="InterPro" id="IPR006439">
    <property type="entry name" value="HAD-SF_hydro_IA"/>
</dbReference>
<dbReference type="GeneID" id="63775847"/>
<comment type="caution">
    <text evidence="3">The sequence shown here is derived from an EMBL/GenBank/DDBJ whole genome shotgun (WGS) entry which is preliminary data.</text>
</comment>
<dbReference type="AlphaFoldDB" id="A0A1Y2EBF0"/>
<name>A0A1Y2EBF0_9PEZI</name>
<dbReference type="GO" id="GO:0016791">
    <property type="term" value="F:phosphatase activity"/>
    <property type="evidence" value="ECO:0007669"/>
    <property type="project" value="UniProtKB-ARBA"/>
</dbReference>
<evidence type="ECO:0000313" key="4">
    <source>
        <dbReference type="Proteomes" id="UP000193689"/>
    </source>
</evidence>
<dbReference type="NCBIfam" id="TIGR01428">
    <property type="entry name" value="HAD_type_II"/>
    <property type="match status" value="1"/>
</dbReference>
<dbReference type="InParanoid" id="A0A1Y2EBF0"/>
<dbReference type="OrthoDB" id="40579at2759"/>
<sequence length="250" mass="28476">MAAESPQIPPALRNVKVLLFDTFGTVVDWRKNVKSRLQSLTADDWSRFAQEWRNSYGVFTRSFDPEVSEWKDIDTHHHESLIGLLHKWNLAGTFTDGEVKSLSLVWHRLTPWHDSVQGLEMLGRRFVTSTLSNGNQSLLQDLNEHGQLGFQRLISSADFKAYKPKPAVYLGAAGVLGLKPEECAMVAAHLEDLKAARDCGLKTIYVERPLEEAWPKGEQLYSESRSWVDLWVTEKEDGFVELARRLDIPK</sequence>
<dbReference type="GO" id="GO:0019120">
    <property type="term" value="F:hydrolase activity, acting on acid halide bonds, in C-halide compounds"/>
    <property type="evidence" value="ECO:0007669"/>
    <property type="project" value="InterPro"/>
</dbReference>